<name>A0A7G2DUP2_ARATH</name>
<gene>
    <name evidence="1" type="ORF">AT9943_LOCUS2729</name>
</gene>
<proteinExistence type="predicted"/>
<dbReference type="AlphaFoldDB" id="A0A7G2DUP2"/>
<reference evidence="1 2" key="1">
    <citation type="submission" date="2020-09" db="EMBL/GenBank/DDBJ databases">
        <authorList>
            <person name="Ashkenazy H."/>
        </authorList>
    </citation>
    <scope>NUCLEOTIDE SEQUENCE [LARGE SCALE GENOMIC DNA]</scope>
    <source>
        <strain evidence="2">cv. Cdm-0</strain>
    </source>
</reference>
<evidence type="ECO:0000313" key="2">
    <source>
        <dbReference type="Proteomes" id="UP000516314"/>
    </source>
</evidence>
<dbReference type="EMBL" id="LR881466">
    <property type="protein sequence ID" value="CAD5314284.1"/>
    <property type="molecule type" value="Genomic_DNA"/>
</dbReference>
<organism evidence="1 2">
    <name type="scientific">Arabidopsis thaliana</name>
    <name type="common">Mouse-ear cress</name>
    <dbReference type="NCBI Taxonomy" id="3702"/>
    <lineage>
        <taxon>Eukaryota</taxon>
        <taxon>Viridiplantae</taxon>
        <taxon>Streptophyta</taxon>
        <taxon>Embryophyta</taxon>
        <taxon>Tracheophyta</taxon>
        <taxon>Spermatophyta</taxon>
        <taxon>Magnoliopsida</taxon>
        <taxon>eudicotyledons</taxon>
        <taxon>Gunneridae</taxon>
        <taxon>Pentapetalae</taxon>
        <taxon>rosids</taxon>
        <taxon>malvids</taxon>
        <taxon>Brassicales</taxon>
        <taxon>Brassicaceae</taxon>
        <taxon>Camelineae</taxon>
        <taxon>Arabidopsis</taxon>
    </lineage>
</organism>
<protein>
    <submittedName>
        <fullName evidence="1">(thale cress) hypothetical protein</fullName>
    </submittedName>
</protein>
<evidence type="ECO:0000313" key="1">
    <source>
        <dbReference type="EMBL" id="CAD5314284.1"/>
    </source>
</evidence>
<accession>A0A7G2DUP2</accession>
<sequence length="90" mass="9688">MDQIKKLIVPWKENMASNLLRRYDKDSESVTAQLLDEPRCAEYPLVLLVPVVIVHSIQFCVGGKSPEAFETVVECDQVGAEVGGGGGGGV</sequence>
<dbReference type="Proteomes" id="UP000516314">
    <property type="component" value="Chromosome 1"/>
</dbReference>